<dbReference type="EMBL" id="CP028103">
    <property type="protein sequence ID" value="AVQ30333.1"/>
    <property type="molecule type" value="Genomic_DNA"/>
</dbReference>
<evidence type="ECO:0000313" key="1">
    <source>
        <dbReference type="EMBL" id="AVQ30333.1"/>
    </source>
</evidence>
<name>A0ABN5JHK1_FUSVA</name>
<dbReference type="GeneID" id="77467037"/>
<gene>
    <name evidence="1" type="ORF">C4N18_03465</name>
</gene>
<reference evidence="2" key="1">
    <citation type="journal article" date="2018" name="MSphere">
        <title>Fusobacterium Genomics Using MinION and Illumina Sequencing Enables Genome Completion and Correction.</title>
        <authorList>
            <person name="Todd S.M."/>
            <person name="Settlage R.E."/>
            <person name="Lahmers K.K."/>
            <person name="Slade D.J."/>
        </authorList>
    </citation>
    <scope>NUCLEOTIDE SEQUENCE [LARGE SCALE GENOMIC DNA]</scope>
    <source>
        <strain evidence="2">ATCC 27725</strain>
    </source>
</reference>
<protein>
    <recommendedName>
        <fullName evidence="3">Phage protein</fullName>
    </recommendedName>
</protein>
<dbReference type="RefSeq" id="WP_005948948.1">
    <property type="nucleotide sequence ID" value="NZ_CP028103.1"/>
</dbReference>
<dbReference type="Proteomes" id="UP000241238">
    <property type="component" value="Chromosome"/>
</dbReference>
<keyword evidence="2" id="KW-1185">Reference proteome</keyword>
<dbReference type="Pfam" id="PF20765">
    <property type="entry name" value="Phage_tail_terminator_8"/>
    <property type="match status" value="1"/>
</dbReference>
<proteinExistence type="predicted"/>
<dbReference type="InterPro" id="IPR049254">
    <property type="entry name" value="Phage_tail_terminator"/>
</dbReference>
<sequence length="146" mass="17348">MMNGIIAGIGKALSDEFKDTYQIYMEQIPQDFKEPCFFIQGINATEKQFLNRRYKFNQSFVVQYFPEEDKISNENMYFIAERMMRALEFIEQIGEEETNKLRGTNRSYRIIDGVLNLFVDYNFFAYLEIPEEAFMEILNGNYQTKG</sequence>
<evidence type="ECO:0000313" key="2">
    <source>
        <dbReference type="Proteomes" id="UP000241238"/>
    </source>
</evidence>
<accession>A0ABN5JHK1</accession>
<evidence type="ECO:0008006" key="3">
    <source>
        <dbReference type="Google" id="ProtNLM"/>
    </source>
</evidence>
<organism evidence="1 2">
    <name type="scientific">Fusobacterium varium ATCC 27725</name>
    <dbReference type="NCBI Taxonomy" id="469618"/>
    <lineage>
        <taxon>Bacteria</taxon>
        <taxon>Fusobacteriati</taxon>
        <taxon>Fusobacteriota</taxon>
        <taxon>Fusobacteriia</taxon>
        <taxon>Fusobacteriales</taxon>
        <taxon>Fusobacteriaceae</taxon>
        <taxon>Fusobacterium</taxon>
    </lineage>
</organism>